<sequence length="81" mass="8850">MAVLFALFLVVLIGAIAVVASGRGEPMAEEFDDRPDVRVQADGPLSAEDLRGVRFTTAFRGYRASEVDALLARLARELDER</sequence>
<dbReference type="NCBIfam" id="TIGR03544">
    <property type="entry name" value="DivI1A_domain"/>
    <property type="match status" value="1"/>
</dbReference>
<evidence type="ECO:0000313" key="2">
    <source>
        <dbReference type="Proteomes" id="UP000281708"/>
    </source>
</evidence>
<dbReference type="InterPro" id="IPR019933">
    <property type="entry name" value="DivIVA_domain"/>
</dbReference>
<protein>
    <submittedName>
        <fullName evidence="1">DivIVA domain-containing protein</fullName>
    </submittedName>
</protein>
<keyword evidence="2" id="KW-1185">Reference proteome</keyword>
<organism evidence="1 2">
    <name type="scientific">Nocardioides mangrovicus</name>
    <dbReference type="NCBI Taxonomy" id="2478913"/>
    <lineage>
        <taxon>Bacteria</taxon>
        <taxon>Bacillati</taxon>
        <taxon>Actinomycetota</taxon>
        <taxon>Actinomycetes</taxon>
        <taxon>Propionibacteriales</taxon>
        <taxon>Nocardioidaceae</taxon>
        <taxon>Nocardioides</taxon>
    </lineage>
</organism>
<reference evidence="1 2" key="1">
    <citation type="submission" date="2018-10" db="EMBL/GenBank/DDBJ databases">
        <title>Marmoricola sp. 4Q3S-7 whole genome shotgun sequence.</title>
        <authorList>
            <person name="Li F."/>
        </authorList>
    </citation>
    <scope>NUCLEOTIDE SEQUENCE [LARGE SCALE GENOMIC DNA]</scope>
    <source>
        <strain evidence="1 2">4Q3S-7</strain>
    </source>
</reference>
<comment type="caution">
    <text evidence="1">The sequence shown here is derived from an EMBL/GenBank/DDBJ whole genome shotgun (WGS) entry which is preliminary data.</text>
</comment>
<gene>
    <name evidence="1" type="ORF">D9V37_02430</name>
</gene>
<dbReference type="Gene3D" id="6.10.250.660">
    <property type="match status" value="1"/>
</dbReference>
<evidence type="ECO:0000313" key="1">
    <source>
        <dbReference type="EMBL" id="RLV51250.1"/>
    </source>
</evidence>
<dbReference type="Proteomes" id="UP000281708">
    <property type="component" value="Unassembled WGS sequence"/>
</dbReference>
<accession>A0A3L8P728</accession>
<dbReference type="EMBL" id="RDBE01000001">
    <property type="protein sequence ID" value="RLV51250.1"/>
    <property type="molecule type" value="Genomic_DNA"/>
</dbReference>
<dbReference type="OrthoDB" id="3404379at2"/>
<name>A0A3L8P728_9ACTN</name>
<dbReference type="AlphaFoldDB" id="A0A3L8P728"/>
<proteinExistence type="predicted"/>